<protein>
    <recommendedName>
        <fullName evidence="4">SWIM-type domain-containing protein</fullName>
    </recommendedName>
</protein>
<proteinExistence type="predicted"/>
<keyword evidence="1" id="KW-0732">Signal</keyword>
<name>A0AA90NLC3_9GAMM</name>
<gene>
    <name evidence="2" type="ORF">QS748_06515</name>
</gene>
<evidence type="ECO:0000313" key="3">
    <source>
        <dbReference type="Proteomes" id="UP001178148"/>
    </source>
</evidence>
<feature type="signal peptide" evidence="1">
    <location>
        <begin position="1"/>
        <end position="21"/>
    </location>
</feature>
<accession>A0AA90NLC3</accession>
<sequence length="351" mass="40626">MKNRWSIIIALATLLSGSSMASLDSILEQFAKLEIFDTNSNLEDRSSTCSHLDALIANNKAMPESWLPQPCCEQEAQLKNTIAMLDEPNLRNYLSQFKDYGELADKLLILKDHEYYHYIFFQTVMGLRRDYSTNEQICENIIQEKIKLLPLGRRHFEERPFSVRKFLDVFRMNVEYREEELGLETLGAKYSNLCGTDKDSDNPVRTSFLVYMSEGRKCNLNCLAYRNGELMTCRHLAAWWLQLEEFEYGDIDSEENIGKCTKIPCSAELDKSFMYNRCPSEGIYFEISQFHNVICDVAISLSEGQEKRYLIGSIVHDMGLCIKKINIIILLFIIMTLMTPSTQRDTLLVLR</sequence>
<reference evidence="2 3" key="1">
    <citation type="journal article" date="2023" name="bioRxiv">
        <title>An intranuclear bacterial parasite of deep-sea mussels expresses apoptosis inhibitors acquired from its host.</title>
        <authorList>
            <person name="Gonzalez Porras M.A."/>
            <person name="Assie A."/>
            <person name="Tietjen M."/>
            <person name="Violette M."/>
            <person name="Kleiner M."/>
            <person name="Gruber-Vodicka H."/>
            <person name="Dubilier N."/>
            <person name="Leisch N."/>
        </authorList>
    </citation>
    <scope>NUCLEOTIDE SEQUENCE [LARGE SCALE GENOMIC DNA]</scope>
    <source>
        <strain evidence="2">IAP13</strain>
    </source>
</reference>
<feature type="chain" id="PRO_5041743070" description="SWIM-type domain-containing protein" evidence="1">
    <location>
        <begin position="22"/>
        <end position="351"/>
    </location>
</feature>
<evidence type="ECO:0008006" key="4">
    <source>
        <dbReference type="Google" id="ProtNLM"/>
    </source>
</evidence>
<dbReference type="Proteomes" id="UP001178148">
    <property type="component" value="Unassembled WGS sequence"/>
</dbReference>
<comment type="caution">
    <text evidence="2">The sequence shown here is derived from an EMBL/GenBank/DDBJ whole genome shotgun (WGS) entry which is preliminary data.</text>
</comment>
<dbReference type="EMBL" id="JASXSV010000007">
    <property type="protein sequence ID" value="MDP0588848.1"/>
    <property type="molecule type" value="Genomic_DNA"/>
</dbReference>
<evidence type="ECO:0000313" key="2">
    <source>
        <dbReference type="EMBL" id="MDP0588848.1"/>
    </source>
</evidence>
<evidence type="ECO:0000256" key="1">
    <source>
        <dbReference type="SAM" id="SignalP"/>
    </source>
</evidence>
<keyword evidence="3" id="KW-1185">Reference proteome</keyword>
<organism evidence="2 3">
    <name type="scientific">Candidatus Endonucleibacter bathymodioli</name>
    <dbReference type="NCBI Taxonomy" id="539814"/>
    <lineage>
        <taxon>Bacteria</taxon>
        <taxon>Pseudomonadati</taxon>
        <taxon>Pseudomonadota</taxon>
        <taxon>Gammaproteobacteria</taxon>
        <taxon>Oceanospirillales</taxon>
        <taxon>Endozoicomonadaceae</taxon>
        <taxon>Candidatus Endonucleibacter</taxon>
    </lineage>
</organism>
<dbReference type="AlphaFoldDB" id="A0AA90NLC3"/>